<evidence type="ECO:0000256" key="2">
    <source>
        <dbReference type="ARBA" id="ARBA00022630"/>
    </source>
</evidence>
<dbReference type="Gene3D" id="3.50.50.60">
    <property type="entry name" value="FAD/NAD(P)-binding domain"/>
    <property type="match status" value="1"/>
</dbReference>
<keyword evidence="4" id="KW-0560">Oxidoreductase</keyword>
<gene>
    <name evidence="7" type="ORF">BGZ80_007747</name>
</gene>
<name>A0A9P6ME29_9FUNG</name>
<dbReference type="GO" id="GO:0004497">
    <property type="term" value="F:monooxygenase activity"/>
    <property type="evidence" value="ECO:0007669"/>
    <property type="project" value="UniProtKB-KW"/>
</dbReference>
<dbReference type="Gene3D" id="3.30.9.30">
    <property type="match status" value="1"/>
</dbReference>
<evidence type="ECO:0000256" key="1">
    <source>
        <dbReference type="ARBA" id="ARBA00007992"/>
    </source>
</evidence>
<evidence type="ECO:0000313" key="7">
    <source>
        <dbReference type="EMBL" id="KAF9994690.1"/>
    </source>
</evidence>
<keyword evidence="2" id="KW-0285">Flavoprotein</keyword>
<dbReference type="PANTHER" id="PTHR13789">
    <property type="entry name" value="MONOOXYGENASE"/>
    <property type="match status" value="1"/>
</dbReference>
<dbReference type="PANTHER" id="PTHR13789:SF309">
    <property type="entry name" value="PUTATIVE (AFU_ORTHOLOGUE AFUA_6G14510)-RELATED"/>
    <property type="match status" value="1"/>
</dbReference>
<organism evidence="7 8">
    <name type="scientific">Entomortierella chlamydospora</name>
    <dbReference type="NCBI Taxonomy" id="101097"/>
    <lineage>
        <taxon>Eukaryota</taxon>
        <taxon>Fungi</taxon>
        <taxon>Fungi incertae sedis</taxon>
        <taxon>Mucoromycota</taxon>
        <taxon>Mortierellomycotina</taxon>
        <taxon>Mortierellomycetes</taxon>
        <taxon>Mortierellales</taxon>
        <taxon>Mortierellaceae</taxon>
        <taxon>Entomortierella</taxon>
    </lineage>
</organism>
<feature type="domain" description="FAD-binding" evidence="6">
    <location>
        <begin position="9"/>
        <end position="79"/>
    </location>
</feature>
<dbReference type="SUPFAM" id="SSF51905">
    <property type="entry name" value="FAD/NAD(P)-binding domain"/>
    <property type="match status" value="1"/>
</dbReference>
<dbReference type="GO" id="GO:0071949">
    <property type="term" value="F:FAD binding"/>
    <property type="evidence" value="ECO:0007669"/>
    <property type="project" value="InterPro"/>
</dbReference>
<feature type="non-terminal residue" evidence="7">
    <location>
        <position position="1"/>
    </location>
</feature>
<dbReference type="InterPro" id="IPR002938">
    <property type="entry name" value="FAD-bd"/>
</dbReference>
<accession>A0A9P6ME29</accession>
<evidence type="ECO:0000256" key="4">
    <source>
        <dbReference type="ARBA" id="ARBA00023002"/>
    </source>
</evidence>
<dbReference type="InterPro" id="IPR050493">
    <property type="entry name" value="FAD-dep_Monooxygenase_BioMet"/>
</dbReference>
<sequence length="99" mass="10568">MSSETTKPKVLIVGAGIGGLTLGAILEKANIPYEIFERASALKPLGSALAVGPPVMPMFIQLGIFDQIIEKGIPYRESNMYSEKNELLLHSNNVAGAPE</sequence>
<evidence type="ECO:0000256" key="3">
    <source>
        <dbReference type="ARBA" id="ARBA00022827"/>
    </source>
</evidence>
<comment type="caution">
    <text evidence="7">The sequence shown here is derived from an EMBL/GenBank/DDBJ whole genome shotgun (WGS) entry which is preliminary data.</text>
</comment>
<evidence type="ECO:0000259" key="6">
    <source>
        <dbReference type="Pfam" id="PF01494"/>
    </source>
</evidence>
<keyword evidence="3" id="KW-0274">FAD</keyword>
<dbReference type="AlphaFoldDB" id="A0A9P6ME29"/>
<keyword evidence="8" id="KW-1185">Reference proteome</keyword>
<dbReference type="Pfam" id="PF01494">
    <property type="entry name" value="FAD_binding_3"/>
    <property type="match status" value="1"/>
</dbReference>
<comment type="similarity">
    <text evidence="1">Belongs to the paxM FAD-dependent monooxygenase family.</text>
</comment>
<evidence type="ECO:0000313" key="8">
    <source>
        <dbReference type="Proteomes" id="UP000703661"/>
    </source>
</evidence>
<reference evidence="7" key="1">
    <citation type="journal article" date="2020" name="Fungal Divers.">
        <title>Resolving the Mortierellaceae phylogeny through synthesis of multi-gene phylogenetics and phylogenomics.</title>
        <authorList>
            <person name="Vandepol N."/>
            <person name="Liber J."/>
            <person name="Desiro A."/>
            <person name="Na H."/>
            <person name="Kennedy M."/>
            <person name="Barry K."/>
            <person name="Grigoriev I.V."/>
            <person name="Miller A.N."/>
            <person name="O'Donnell K."/>
            <person name="Stajich J.E."/>
            <person name="Bonito G."/>
        </authorList>
    </citation>
    <scope>NUCLEOTIDE SEQUENCE</scope>
    <source>
        <strain evidence="7">NRRL 2769</strain>
    </source>
</reference>
<dbReference type="InterPro" id="IPR036188">
    <property type="entry name" value="FAD/NAD-bd_sf"/>
</dbReference>
<dbReference type="EMBL" id="JAAAID010004011">
    <property type="protein sequence ID" value="KAF9994690.1"/>
    <property type="molecule type" value="Genomic_DNA"/>
</dbReference>
<evidence type="ECO:0000256" key="5">
    <source>
        <dbReference type="ARBA" id="ARBA00023033"/>
    </source>
</evidence>
<proteinExistence type="inferred from homology"/>
<dbReference type="Proteomes" id="UP000703661">
    <property type="component" value="Unassembled WGS sequence"/>
</dbReference>
<protein>
    <recommendedName>
        <fullName evidence="6">FAD-binding domain-containing protein</fullName>
    </recommendedName>
</protein>
<keyword evidence="5" id="KW-0503">Monooxygenase</keyword>